<sequence length="126" mass="14161">MASVTASDKEFVYTYHVWWEQNAAARPELLKKKSVVSRTSFESTLENRFSSNSLSELLLTDSREASRKKRCRSEFFSVHIAAIGWSQVKKQVARLVDEQQEGRGLSTNYISGRTLPIRGSSTSGIG</sequence>
<proteinExistence type="predicted"/>
<protein>
    <submittedName>
        <fullName evidence="1">Uncharacterized protein</fullName>
    </submittedName>
</protein>
<accession>A0ABD2QK56</accession>
<reference evidence="1 2" key="1">
    <citation type="submission" date="2024-11" db="EMBL/GenBank/DDBJ databases">
        <title>Adaptive evolution of stress response genes in parasites aligns with host niche diversity.</title>
        <authorList>
            <person name="Hahn C."/>
            <person name="Resl P."/>
        </authorList>
    </citation>
    <scope>NUCLEOTIDE SEQUENCE [LARGE SCALE GENOMIC DNA]</scope>
    <source>
        <strain evidence="1">EGGRZ-B1_66</strain>
        <tissue evidence="1">Body</tissue>
    </source>
</reference>
<gene>
    <name evidence="1" type="ORF">Ciccas_001784</name>
</gene>
<comment type="caution">
    <text evidence="1">The sequence shown here is derived from an EMBL/GenBank/DDBJ whole genome shotgun (WGS) entry which is preliminary data.</text>
</comment>
<name>A0ABD2QK56_9PLAT</name>
<evidence type="ECO:0000313" key="2">
    <source>
        <dbReference type="Proteomes" id="UP001626550"/>
    </source>
</evidence>
<dbReference type="Proteomes" id="UP001626550">
    <property type="component" value="Unassembled WGS sequence"/>
</dbReference>
<evidence type="ECO:0000313" key="1">
    <source>
        <dbReference type="EMBL" id="KAL3319552.1"/>
    </source>
</evidence>
<keyword evidence="2" id="KW-1185">Reference proteome</keyword>
<dbReference type="EMBL" id="JBJKFK010000126">
    <property type="protein sequence ID" value="KAL3319552.1"/>
    <property type="molecule type" value="Genomic_DNA"/>
</dbReference>
<dbReference type="AlphaFoldDB" id="A0ABD2QK56"/>
<organism evidence="1 2">
    <name type="scientific">Cichlidogyrus casuarinus</name>
    <dbReference type="NCBI Taxonomy" id="1844966"/>
    <lineage>
        <taxon>Eukaryota</taxon>
        <taxon>Metazoa</taxon>
        <taxon>Spiralia</taxon>
        <taxon>Lophotrochozoa</taxon>
        <taxon>Platyhelminthes</taxon>
        <taxon>Monogenea</taxon>
        <taxon>Monopisthocotylea</taxon>
        <taxon>Dactylogyridea</taxon>
        <taxon>Ancyrocephalidae</taxon>
        <taxon>Cichlidogyrus</taxon>
    </lineage>
</organism>